<evidence type="ECO:0000259" key="12">
    <source>
        <dbReference type="Pfam" id="PF16192"/>
    </source>
</evidence>
<protein>
    <recommendedName>
        <fullName evidence="9 10">Polyprenol-phosphate-mannose--protein mannosyltransferase</fullName>
        <ecNumber evidence="10">2.4.1.-</ecNumber>
    </recommendedName>
</protein>
<dbReference type="EC" id="2.4.1.-" evidence="10"/>
<feature type="transmembrane region" description="Helical" evidence="10">
    <location>
        <begin position="263"/>
        <end position="280"/>
    </location>
</feature>
<reference evidence="14" key="1">
    <citation type="journal article" date="2019" name="Int. J. Syst. Evol. Microbiol.">
        <title>The Global Catalogue of Microorganisms (GCM) 10K type strain sequencing project: providing services to taxonomists for standard genome sequencing and annotation.</title>
        <authorList>
            <consortium name="The Broad Institute Genomics Platform"/>
            <consortium name="The Broad Institute Genome Sequencing Center for Infectious Disease"/>
            <person name="Wu L."/>
            <person name="Ma J."/>
        </authorList>
    </citation>
    <scope>NUCLEOTIDE SEQUENCE [LARGE SCALE GENOMIC DNA]</scope>
    <source>
        <strain evidence="14">JCM 17440</strain>
    </source>
</reference>
<dbReference type="Pfam" id="PF02366">
    <property type="entry name" value="PMT"/>
    <property type="match status" value="1"/>
</dbReference>
<dbReference type="PANTHER" id="PTHR10050">
    <property type="entry name" value="DOLICHYL-PHOSPHATE-MANNOSE--PROTEIN MANNOSYLTRANSFERASE"/>
    <property type="match status" value="1"/>
</dbReference>
<dbReference type="RefSeq" id="WP_344889211.1">
    <property type="nucleotide sequence ID" value="NZ_BAABAS010000003.1"/>
</dbReference>
<evidence type="ECO:0000256" key="5">
    <source>
        <dbReference type="ARBA" id="ARBA00022679"/>
    </source>
</evidence>
<organism evidence="13 14">
    <name type="scientific">Actinomadura meridiana</name>
    <dbReference type="NCBI Taxonomy" id="559626"/>
    <lineage>
        <taxon>Bacteria</taxon>
        <taxon>Bacillati</taxon>
        <taxon>Actinomycetota</taxon>
        <taxon>Actinomycetes</taxon>
        <taxon>Streptosporangiales</taxon>
        <taxon>Thermomonosporaceae</taxon>
        <taxon>Actinomadura</taxon>
    </lineage>
</organism>
<comment type="pathway">
    <text evidence="2 10">Protein modification; protein glycosylation.</text>
</comment>
<keyword evidence="5 10" id="KW-0808">Transferase</keyword>
<keyword evidence="7 10" id="KW-1133">Transmembrane helix</keyword>
<evidence type="ECO:0000256" key="9">
    <source>
        <dbReference type="ARBA" id="ARBA00093617"/>
    </source>
</evidence>
<evidence type="ECO:0000313" key="13">
    <source>
        <dbReference type="EMBL" id="GAA4225074.1"/>
    </source>
</evidence>
<comment type="subcellular location">
    <subcellularLocation>
        <location evidence="10">Cell membrane</location>
    </subcellularLocation>
    <subcellularLocation>
        <location evidence="1">Endomembrane system</location>
        <topology evidence="1">Multi-pass membrane protein</topology>
    </subcellularLocation>
</comment>
<feature type="transmembrane region" description="Helical" evidence="10">
    <location>
        <begin position="129"/>
        <end position="150"/>
    </location>
</feature>
<dbReference type="InterPro" id="IPR032421">
    <property type="entry name" value="PMT_4TMC"/>
</dbReference>
<gene>
    <name evidence="13" type="ORF">GCM10022254_06150</name>
</gene>
<name>A0ABP8BSU3_9ACTN</name>
<feature type="transmembrane region" description="Helical" evidence="10">
    <location>
        <begin position="23"/>
        <end position="49"/>
    </location>
</feature>
<dbReference type="Proteomes" id="UP001501710">
    <property type="component" value="Unassembled WGS sequence"/>
</dbReference>
<comment type="similarity">
    <text evidence="3 10">Belongs to the glycosyltransferase 39 family.</text>
</comment>
<keyword evidence="14" id="KW-1185">Reference proteome</keyword>
<evidence type="ECO:0000259" key="11">
    <source>
        <dbReference type="Pfam" id="PF02366"/>
    </source>
</evidence>
<keyword evidence="10" id="KW-1003">Cell membrane</keyword>
<feature type="transmembrane region" description="Helical" evidence="10">
    <location>
        <begin position="533"/>
        <end position="554"/>
    </location>
</feature>
<dbReference type="PANTHER" id="PTHR10050:SF46">
    <property type="entry name" value="PROTEIN O-MANNOSYL-TRANSFERASE 2"/>
    <property type="match status" value="1"/>
</dbReference>
<keyword evidence="8 10" id="KW-0472">Membrane</keyword>
<accession>A0ABP8BSU3</accession>
<evidence type="ECO:0000256" key="7">
    <source>
        <dbReference type="ARBA" id="ARBA00022989"/>
    </source>
</evidence>
<evidence type="ECO:0000313" key="14">
    <source>
        <dbReference type="Proteomes" id="UP001501710"/>
    </source>
</evidence>
<feature type="transmembrane region" description="Helical" evidence="10">
    <location>
        <begin position="410"/>
        <end position="429"/>
    </location>
</feature>
<dbReference type="InterPro" id="IPR003342">
    <property type="entry name" value="ArnT-like_N"/>
</dbReference>
<feature type="domain" description="Protein O-mannosyl-transferase C-terminal four TM" evidence="12">
    <location>
        <begin position="346"/>
        <end position="576"/>
    </location>
</feature>
<evidence type="ECO:0000256" key="10">
    <source>
        <dbReference type="RuleBase" id="RU367007"/>
    </source>
</evidence>
<evidence type="ECO:0000256" key="8">
    <source>
        <dbReference type="ARBA" id="ARBA00023136"/>
    </source>
</evidence>
<dbReference type="InterPro" id="IPR027005">
    <property type="entry name" value="PMT-like"/>
</dbReference>
<feature type="transmembrane region" description="Helical" evidence="10">
    <location>
        <begin position="300"/>
        <end position="321"/>
    </location>
</feature>
<evidence type="ECO:0000256" key="1">
    <source>
        <dbReference type="ARBA" id="ARBA00004127"/>
    </source>
</evidence>
<dbReference type="Pfam" id="PF16192">
    <property type="entry name" value="PMT_4TMC"/>
    <property type="match status" value="1"/>
</dbReference>
<evidence type="ECO:0000256" key="3">
    <source>
        <dbReference type="ARBA" id="ARBA00007222"/>
    </source>
</evidence>
<dbReference type="EMBL" id="BAABAS010000003">
    <property type="protein sequence ID" value="GAA4225074.1"/>
    <property type="molecule type" value="Genomic_DNA"/>
</dbReference>
<keyword evidence="4 10" id="KW-0328">Glycosyltransferase</keyword>
<sequence length="577" mass="63240">MATTDLAPAQALGSRRRPPLREWLAPAIPGSPAASWIGPILVTVFAGFLRFYRLGSPHAVVFDETYYAKDALALLKFGWEHNTVDNADKMLIADQHADIWGNGPSFVAHPPFGKWMIAIGEWMFGATPFGWRFMPAVAGTLSVLILCRVARRMTGSTLLGCAAGLLLALDGLAFVTSRAALLDVFVMFWILAGFACIVNDRDRSRRVLAEKIGRGDTSLYGPSSSPHPPPFNGRASLGPFLAHGWRWGAGVCLGLACATKWTGVFYVAAFGLMVLLWDYGARRAAGVRSPFTGTLLLEAAPAFAQLVIVGLVTYLATWWGWIFKPGGWGRGDASSHVLLRPFEAMPDLWRYHKQMFDFHVGLDDKHPYQSWPWDWPILKRPVAFFYNEPKSGCDGAARCSREILGIGTPALWWGAVAALIALVFIWVLLRDWRAGSVLWAFLAGWLTWFPSAFSERTMFLFYATPLIPFMVLAVVLVLGYLMGPAPAWFGGAHAARPGELDGDLDGHDGVEGFDGAHPVRPSSPPPGAGVRRLIGAAAAGAFLLVVLANFAYFYPILAAETIPYDDWHARIWFGSWV</sequence>
<feature type="transmembrane region" description="Helical" evidence="10">
    <location>
        <begin position="435"/>
        <end position="453"/>
    </location>
</feature>
<evidence type="ECO:0000256" key="4">
    <source>
        <dbReference type="ARBA" id="ARBA00022676"/>
    </source>
</evidence>
<feature type="transmembrane region" description="Helical" evidence="10">
    <location>
        <begin position="460"/>
        <end position="482"/>
    </location>
</feature>
<comment type="caution">
    <text evidence="13">The sequence shown here is derived from an EMBL/GenBank/DDBJ whole genome shotgun (WGS) entry which is preliminary data.</text>
</comment>
<keyword evidence="6 10" id="KW-0812">Transmembrane</keyword>
<evidence type="ECO:0000256" key="6">
    <source>
        <dbReference type="ARBA" id="ARBA00022692"/>
    </source>
</evidence>
<feature type="transmembrane region" description="Helical" evidence="10">
    <location>
        <begin position="180"/>
        <end position="198"/>
    </location>
</feature>
<feature type="transmembrane region" description="Helical" evidence="10">
    <location>
        <begin position="157"/>
        <end position="174"/>
    </location>
</feature>
<comment type="function">
    <text evidence="10">Protein O-mannosyltransferase that catalyzes the transfer of a single mannose residue from a polyprenol phospho-mannosyl lipidic donor to the hydroxyl group of selected serine and threonine residues in acceptor proteins.</text>
</comment>
<evidence type="ECO:0000256" key="2">
    <source>
        <dbReference type="ARBA" id="ARBA00004922"/>
    </source>
</evidence>
<feature type="domain" description="ArnT-like N-terminal" evidence="11">
    <location>
        <begin position="41"/>
        <end position="199"/>
    </location>
</feature>
<proteinExistence type="inferred from homology"/>